<dbReference type="RefSeq" id="WP_218315345.1">
    <property type="nucleotide sequence ID" value="NZ_JAGSPB010000001.1"/>
</dbReference>
<accession>A0ABS6SIJ4</accession>
<comment type="caution">
    <text evidence="1">The sequence shown here is derived from an EMBL/GenBank/DDBJ whole genome shotgun (WGS) entry which is preliminary data.</text>
</comment>
<evidence type="ECO:0000313" key="1">
    <source>
        <dbReference type="EMBL" id="MBV7264811.1"/>
    </source>
</evidence>
<reference evidence="1 2" key="1">
    <citation type="submission" date="2021-04" db="EMBL/GenBank/DDBJ databases">
        <authorList>
            <person name="Pira H."/>
            <person name="Risdian C."/>
            <person name="Wink J."/>
        </authorList>
    </citation>
    <scope>NUCLEOTIDE SEQUENCE [LARGE SCALE GENOMIC DNA]</scope>
    <source>
        <strain evidence="1 2">WH131</strain>
    </source>
</reference>
<proteinExistence type="predicted"/>
<protein>
    <submittedName>
        <fullName evidence="1">WbqC family protein</fullName>
    </submittedName>
</protein>
<dbReference type="Pfam" id="PF08889">
    <property type="entry name" value="WbqC"/>
    <property type="match status" value="1"/>
</dbReference>
<dbReference type="InterPro" id="IPR014985">
    <property type="entry name" value="WbqC"/>
</dbReference>
<sequence>MISAIMQPTYLPWIGYFDLIDSADTFVFLDDAQVLKRSWGVRNRILCQNGETYLTVPLVGHSQQSDSTFANTAIDPGPKWMRTHLATIRHAYAKAPHFADVFGNLEALMSAGHKTIGALNMDFITSTARKMGIDTPFAQSSCVEDAEGRKDDRLLAICRAIGSDHYIAAQGSADYIEREHESGAFAGSGVDLRYHNFVHPHYPQTMDVFTSHMSIVDLLVNCGYPSALEIIRSGRRAPLTSFEMKKEQA</sequence>
<organism evidence="1 2">
    <name type="scientific">Erythrobacter ani</name>
    <dbReference type="NCBI Taxonomy" id="2827235"/>
    <lineage>
        <taxon>Bacteria</taxon>
        <taxon>Pseudomonadati</taxon>
        <taxon>Pseudomonadota</taxon>
        <taxon>Alphaproteobacteria</taxon>
        <taxon>Sphingomonadales</taxon>
        <taxon>Erythrobacteraceae</taxon>
        <taxon>Erythrobacter/Porphyrobacter group</taxon>
        <taxon>Erythrobacter</taxon>
    </lineage>
</organism>
<dbReference type="EMBL" id="JAGSPB010000001">
    <property type="protein sequence ID" value="MBV7264811.1"/>
    <property type="molecule type" value="Genomic_DNA"/>
</dbReference>
<gene>
    <name evidence="1" type="ORF">KCG45_01310</name>
</gene>
<keyword evidence="2" id="KW-1185">Reference proteome</keyword>
<evidence type="ECO:0000313" key="2">
    <source>
        <dbReference type="Proteomes" id="UP000699975"/>
    </source>
</evidence>
<name>A0ABS6SIJ4_9SPHN</name>
<dbReference type="Proteomes" id="UP000699975">
    <property type="component" value="Unassembled WGS sequence"/>
</dbReference>